<organism evidence="1 2">
    <name type="scientific">Physocladia obscura</name>
    <dbReference type="NCBI Taxonomy" id="109957"/>
    <lineage>
        <taxon>Eukaryota</taxon>
        <taxon>Fungi</taxon>
        <taxon>Fungi incertae sedis</taxon>
        <taxon>Chytridiomycota</taxon>
        <taxon>Chytridiomycota incertae sedis</taxon>
        <taxon>Chytridiomycetes</taxon>
        <taxon>Chytridiales</taxon>
        <taxon>Chytriomycetaceae</taxon>
        <taxon>Physocladia</taxon>
    </lineage>
</organism>
<evidence type="ECO:0000313" key="1">
    <source>
        <dbReference type="EMBL" id="KAJ3131477.1"/>
    </source>
</evidence>
<reference evidence="1" key="1">
    <citation type="submission" date="2020-05" db="EMBL/GenBank/DDBJ databases">
        <title>Phylogenomic resolution of chytrid fungi.</title>
        <authorList>
            <person name="Stajich J.E."/>
            <person name="Amses K."/>
            <person name="Simmons R."/>
            <person name="Seto K."/>
            <person name="Myers J."/>
            <person name="Bonds A."/>
            <person name="Quandt C.A."/>
            <person name="Barry K."/>
            <person name="Liu P."/>
            <person name="Grigoriev I."/>
            <person name="Longcore J.E."/>
            <person name="James T.Y."/>
        </authorList>
    </citation>
    <scope>NUCLEOTIDE SEQUENCE</scope>
    <source>
        <strain evidence="1">JEL0513</strain>
    </source>
</reference>
<dbReference type="EMBL" id="JADGJH010000293">
    <property type="protein sequence ID" value="KAJ3131477.1"/>
    <property type="molecule type" value="Genomic_DNA"/>
</dbReference>
<name>A0AAD5T7T5_9FUNG</name>
<dbReference type="AlphaFoldDB" id="A0AAD5T7T5"/>
<accession>A0AAD5T7T5</accession>
<gene>
    <name evidence="1" type="ORF">HK100_006306</name>
</gene>
<comment type="caution">
    <text evidence="1">The sequence shown here is derived from an EMBL/GenBank/DDBJ whole genome shotgun (WGS) entry which is preliminary data.</text>
</comment>
<protein>
    <submittedName>
        <fullName evidence="1">Uncharacterized protein</fullName>
    </submittedName>
</protein>
<evidence type="ECO:0000313" key="2">
    <source>
        <dbReference type="Proteomes" id="UP001211907"/>
    </source>
</evidence>
<keyword evidence="2" id="KW-1185">Reference proteome</keyword>
<sequence length="342" mass="39390">MPVSEFELYQIQDYIRTTFLTHQEQLPDITEEIFEFTMARFMYTLSTHKSERYKTPQNKINIFFGEKDIRKILWKSIEGKDPTYAAARIVDLCFPSCRGILMPGYNPYYVPISKNAGCFAHNMNENNAFIRKLPELIGTLRIKNEASSRNDETSLAAETTIKPEKASAYTFVEDMLLTSTEVTNSNSNSSRSSTPESWASVSSEPLVSQIEKDDATSKIILQIHLPLSEAGKCKWKLYLPNEILSPEYIREIIRRSLQALKKLRYLRDEDSENYQSAPEHINERNRLFNHGLENFKLEMAKLGFAGIAAKISDNMLNLDFFPIEVRLRVLKISSQQSLILIY</sequence>
<dbReference type="Proteomes" id="UP001211907">
    <property type="component" value="Unassembled WGS sequence"/>
</dbReference>
<proteinExistence type="predicted"/>